<dbReference type="EMBL" id="CABPRJ010000121">
    <property type="protein sequence ID" value="VVC27457.1"/>
    <property type="molecule type" value="Genomic_DNA"/>
</dbReference>
<keyword evidence="2" id="KW-1185">Reference proteome</keyword>
<dbReference type="Proteomes" id="UP000325440">
    <property type="component" value="Unassembled WGS sequence"/>
</dbReference>
<dbReference type="AlphaFoldDB" id="A0A5E4MAQ4"/>
<protein>
    <submittedName>
        <fullName evidence="1">Uncharacterized protein</fullName>
    </submittedName>
</protein>
<evidence type="ECO:0000313" key="2">
    <source>
        <dbReference type="Proteomes" id="UP000325440"/>
    </source>
</evidence>
<gene>
    <name evidence="1" type="ORF">CINCED_3A011478</name>
</gene>
<proteinExistence type="predicted"/>
<accession>A0A5E4MAQ4</accession>
<sequence>MAQLEIRNSENNNCFDQIIDNITLTDGEGNQYSIYVNGYDDSLSLWYMQSQGHTEGYKITGLNDLIRDFFNFRVKDNSQLSEIFARVDGDNISKDNGIVNKLMSHYTVQTHDFFTNMEQQYNAMSND</sequence>
<organism evidence="1 2">
    <name type="scientific">Cinara cedri</name>
    <dbReference type="NCBI Taxonomy" id="506608"/>
    <lineage>
        <taxon>Eukaryota</taxon>
        <taxon>Metazoa</taxon>
        <taxon>Ecdysozoa</taxon>
        <taxon>Arthropoda</taxon>
        <taxon>Hexapoda</taxon>
        <taxon>Insecta</taxon>
        <taxon>Pterygota</taxon>
        <taxon>Neoptera</taxon>
        <taxon>Paraneoptera</taxon>
        <taxon>Hemiptera</taxon>
        <taxon>Sternorrhyncha</taxon>
        <taxon>Aphidomorpha</taxon>
        <taxon>Aphidoidea</taxon>
        <taxon>Aphididae</taxon>
        <taxon>Lachninae</taxon>
        <taxon>Cinara</taxon>
    </lineage>
</organism>
<name>A0A5E4MAQ4_9HEMI</name>
<reference evidence="1 2" key="1">
    <citation type="submission" date="2019-08" db="EMBL/GenBank/DDBJ databases">
        <authorList>
            <person name="Alioto T."/>
            <person name="Alioto T."/>
            <person name="Gomez Garrido J."/>
        </authorList>
    </citation>
    <scope>NUCLEOTIDE SEQUENCE [LARGE SCALE GENOMIC DNA]</scope>
</reference>
<evidence type="ECO:0000313" key="1">
    <source>
        <dbReference type="EMBL" id="VVC27457.1"/>
    </source>
</evidence>